<gene>
    <name evidence="1" type="ORF">NQ318_000133</name>
</gene>
<keyword evidence="2" id="KW-1185">Reference proteome</keyword>
<name>A0AAV8XIH9_9CUCU</name>
<dbReference type="Proteomes" id="UP001162162">
    <property type="component" value="Unassembled WGS sequence"/>
</dbReference>
<protein>
    <submittedName>
        <fullName evidence="1">Uncharacterized protein</fullName>
    </submittedName>
</protein>
<sequence>MREYGDMQRSQDQVCALLNALYPNRSVKNQSTREELRPYKLQLVHELNEDGFNREIEFCEGTMERFNNNN</sequence>
<proteinExistence type="predicted"/>
<evidence type="ECO:0000313" key="2">
    <source>
        <dbReference type="Proteomes" id="UP001162162"/>
    </source>
</evidence>
<dbReference type="EMBL" id="JAPWTK010000564">
    <property type="protein sequence ID" value="KAJ8938341.1"/>
    <property type="molecule type" value="Genomic_DNA"/>
</dbReference>
<evidence type="ECO:0000313" key="1">
    <source>
        <dbReference type="EMBL" id="KAJ8938341.1"/>
    </source>
</evidence>
<dbReference type="AlphaFoldDB" id="A0AAV8XIH9"/>
<accession>A0AAV8XIH9</accession>
<organism evidence="1 2">
    <name type="scientific">Aromia moschata</name>
    <dbReference type="NCBI Taxonomy" id="1265417"/>
    <lineage>
        <taxon>Eukaryota</taxon>
        <taxon>Metazoa</taxon>
        <taxon>Ecdysozoa</taxon>
        <taxon>Arthropoda</taxon>
        <taxon>Hexapoda</taxon>
        <taxon>Insecta</taxon>
        <taxon>Pterygota</taxon>
        <taxon>Neoptera</taxon>
        <taxon>Endopterygota</taxon>
        <taxon>Coleoptera</taxon>
        <taxon>Polyphaga</taxon>
        <taxon>Cucujiformia</taxon>
        <taxon>Chrysomeloidea</taxon>
        <taxon>Cerambycidae</taxon>
        <taxon>Cerambycinae</taxon>
        <taxon>Callichromatini</taxon>
        <taxon>Aromia</taxon>
    </lineage>
</organism>
<comment type="caution">
    <text evidence="1">The sequence shown here is derived from an EMBL/GenBank/DDBJ whole genome shotgun (WGS) entry which is preliminary data.</text>
</comment>
<reference evidence="1" key="1">
    <citation type="journal article" date="2023" name="Insect Mol. Biol.">
        <title>Genome sequencing provides insights into the evolution of gene families encoding plant cell wall-degrading enzymes in longhorned beetles.</title>
        <authorList>
            <person name="Shin N.R."/>
            <person name="Okamura Y."/>
            <person name="Kirsch R."/>
            <person name="Pauchet Y."/>
        </authorList>
    </citation>
    <scope>NUCLEOTIDE SEQUENCE</scope>
    <source>
        <strain evidence="1">AMC_N1</strain>
    </source>
</reference>